<dbReference type="STRING" id="320787.CA2015_0246"/>
<dbReference type="PROSITE" id="PS51371">
    <property type="entry name" value="CBS"/>
    <property type="match status" value="2"/>
</dbReference>
<dbReference type="InterPro" id="IPR046342">
    <property type="entry name" value="CBS_dom_sf"/>
</dbReference>
<gene>
    <name evidence="4" type="ORF">CA2015_0246</name>
</gene>
<dbReference type="InterPro" id="IPR000644">
    <property type="entry name" value="CBS_dom"/>
</dbReference>
<dbReference type="InterPro" id="IPR044729">
    <property type="entry name" value="CBS_bac"/>
</dbReference>
<dbReference type="PANTHER" id="PTHR43080:SF2">
    <property type="entry name" value="CBS DOMAIN-CONTAINING PROTEIN"/>
    <property type="match status" value="1"/>
</dbReference>
<dbReference type="KEGG" id="camu:CA2015_0246"/>
<dbReference type="Pfam" id="PF00571">
    <property type="entry name" value="CBS"/>
    <property type="match status" value="2"/>
</dbReference>
<evidence type="ECO:0000313" key="5">
    <source>
        <dbReference type="Proteomes" id="UP000036520"/>
    </source>
</evidence>
<dbReference type="InterPro" id="IPR051257">
    <property type="entry name" value="Diverse_CBS-Domain"/>
</dbReference>
<reference evidence="4 5" key="1">
    <citation type="submission" date="2015-07" db="EMBL/GenBank/DDBJ databases">
        <authorList>
            <person name="Kim K.M."/>
        </authorList>
    </citation>
    <scope>NUCLEOTIDE SEQUENCE [LARGE SCALE GENOMIC DNA]</scope>
    <source>
        <strain evidence="4 5">KCTC 12363</strain>
    </source>
</reference>
<keyword evidence="1 2" id="KW-0129">CBS domain</keyword>
<organism evidence="4 5">
    <name type="scientific">Cyclobacterium amurskyense</name>
    <dbReference type="NCBI Taxonomy" id="320787"/>
    <lineage>
        <taxon>Bacteria</taxon>
        <taxon>Pseudomonadati</taxon>
        <taxon>Bacteroidota</taxon>
        <taxon>Cytophagia</taxon>
        <taxon>Cytophagales</taxon>
        <taxon>Cyclobacteriaceae</taxon>
        <taxon>Cyclobacterium</taxon>
    </lineage>
</organism>
<dbReference type="RefSeq" id="WP_048640241.1">
    <property type="nucleotide sequence ID" value="NZ_CAXBGM010000067.1"/>
</dbReference>
<sequence length="152" mass="16925">MVKSFQGVRMAPSKISDQPILVQDYMTTNLITFKPEDTIDHVITVLTRKRISGAPVVDASGKLVGMISEGDCLKEIIKGQYTNTPKFPASVAEHMTTQVFTLPPEISIFDAADRFLTMKIRRFPVVKDEKLIGQISVSDIVRAMPKLKASTW</sequence>
<proteinExistence type="predicted"/>
<dbReference type="PANTHER" id="PTHR43080">
    <property type="entry name" value="CBS DOMAIN-CONTAINING PROTEIN CBSX3, MITOCHONDRIAL"/>
    <property type="match status" value="1"/>
</dbReference>
<evidence type="ECO:0000256" key="2">
    <source>
        <dbReference type="PROSITE-ProRule" id="PRU00703"/>
    </source>
</evidence>
<dbReference type="SUPFAM" id="SSF54631">
    <property type="entry name" value="CBS-domain pair"/>
    <property type="match status" value="1"/>
</dbReference>
<dbReference type="Proteomes" id="UP000036520">
    <property type="component" value="Chromosome"/>
</dbReference>
<protein>
    <submittedName>
        <fullName evidence="4">CBS domain containing protein</fullName>
    </submittedName>
</protein>
<dbReference type="SMART" id="SM00116">
    <property type="entry name" value="CBS"/>
    <property type="match status" value="2"/>
</dbReference>
<evidence type="ECO:0000256" key="1">
    <source>
        <dbReference type="ARBA" id="ARBA00023122"/>
    </source>
</evidence>
<name>A0A0H4PN83_9BACT</name>
<dbReference type="OrthoDB" id="9790355at2"/>
<keyword evidence="5" id="KW-1185">Reference proteome</keyword>
<dbReference type="CDD" id="cd04629">
    <property type="entry name" value="CBS_pair_bac"/>
    <property type="match status" value="1"/>
</dbReference>
<dbReference type="Gene3D" id="3.10.580.10">
    <property type="entry name" value="CBS-domain"/>
    <property type="match status" value="1"/>
</dbReference>
<feature type="domain" description="CBS" evidence="3">
    <location>
        <begin position="95"/>
        <end position="150"/>
    </location>
</feature>
<accession>A0A0H4PN83</accession>
<evidence type="ECO:0000259" key="3">
    <source>
        <dbReference type="PROSITE" id="PS51371"/>
    </source>
</evidence>
<evidence type="ECO:0000313" key="4">
    <source>
        <dbReference type="EMBL" id="AKP49727.1"/>
    </source>
</evidence>
<dbReference type="EMBL" id="CP012040">
    <property type="protein sequence ID" value="AKP49727.1"/>
    <property type="molecule type" value="Genomic_DNA"/>
</dbReference>
<feature type="domain" description="CBS" evidence="3">
    <location>
        <begin position="26"/>
        <end position="82"/>
    </location>
</feature>
<dbReference type="AlphaFoldDB" id="A0A0H4PN83"/>